<evidence type="ECO:0000313" key="2">
    <source>
        <dbReference type="EMBL" id="KHJ91724.1"/>
    </source>
</evidence>
<dbReference type="EMBL" id="KN551857">
    <property type="protein sequence ID" value="KHJ91724.1"/>
    <property type="molecule type" value="Genomic_DNA"/>
</dbReference>
<name>A0A0B1T3C5_OESDE</name>
<accession>A0A0B1T3C5</accession>
<evidence type="ECO:0000256" key="1">
    <source>
        <dbReference type="SAM" id="MobiDB-lite"/>
    </source>
</evidence>
<sequence length="235" mass="26659">MNAFLNRKPGMQSGSRTNRRQFARRRLCCSGVKRRPEIQRGSWRRGSMNSKQALRSQPLRNRSMNRRSEGQRLSSSWMDSLLNGRSRTRGPRMNGRQGKQQRRLNYDRMNTRFVTQRRPWMNAFTKRRPGVQKRPMTDGMSGMNGGAKSQQGFLNAGERNGKSGPQRRTWMNGLSNGLSTMQKGPMTDALSVMKGSAKSQQGFTMKVEAKNKSKILPDSGNEGSIKFKQGIPARS</sequence>
<evidence type="ECO:0000313" key="3">
    <source>
        <dbReference type="Proteomes" id="UP000053660"/>
    </source>
</evidence>
<feature type="region of interest" description="Disordered" evidence="1">
    <location>
        <begin position="211"/>
        <end position="235"/>
    </location>
</feature>
<protein>
    <submittedName>
        <fullName evidence="2">Uncharacterized protein</fullName>
    </submittedName>
</protein>
<gene>
    <name evidence="2" type="ORF">OESDEN_08401</name>
</gene>
<feature type="region of interest" description="Disordered" evidence="1">
    <location>
        <begin position="1"/>
        <end position="105"/>
    </location>
</feature>
<proteinExistence type="predicted"/>
<dbReference type="AlphaFoldDB" id="A0A0B1T3C5"/>
<keyword evidence="3" id="KW-1185">Reference proteome</keyword>
<dbReference type="Proteomes" id="UP000053660">
    <property type="component" value="Unassembled WGS sequence"/>
</dbReference>
<reference evidence="2 3" key="1">
    <citation type="submission" date="2014-03" db="EMBL/GenBank/DDBJ databases">
        <title>Draft genome of the hookworm Oesophagostomum dentatum.</title>
        <authorList>
            <person name="Mitreva M."/>
        </authorList>
    </citation>
    <scope>NUCLEOTIDE SEQUENCE [LARGE SCALE GENOMIC DNA]</scope>
    <source>
        <strain evidence="2 3">OD-Hann</strain>
    </source>
</reference>
<organism evidence="2 3">
    <name type="scientific">Oesophagostomum dentatum</name>
    <name type="common">Nodular worm</name>
    <dbReference type="NCBI Taxonomy" id="61180"/>
    <lineage>
        <taxon>Eukaryota</taxon>
        <taxon>Metazoa</taxon>
        <taxon>Ecdysozoa</taxon>
        <taxon>Nematoda</taxon>
        <taxon>Chromadorea</taxon>
        <taxon>Rhabditida</taxon>
        <taxon>Rhabditina</taxon>
        <taxon>Rhabditomorpha</taxon>
        <taxon>Strongyloidea</taxon>
        <taxon>Strongylidae</taxon>
        <taxon>Oesophagostomum</taxon>
    </lineage>
</organism>
<feature type="compositionally biased region" description="Basic residues" evidence="1">
    <location>
        <begin position="17"/>
        <end position="27"/>
    </location>
</feature>
<feature type="compositionally biased region" description="Polar residues" evidence="1">
    <location>
        <begin position="47"/>
        <end position="62"/>
    </location>
</feature>